<evidence type="ECO:0000256" key="1">
    <source>
        <dbReference type="ARBA" id="ARBA00004477"/>
    </source>
</evidence>
<dbReference type="GO" id="GO:0005789">
    <property type="term" value="C:endoplasmic reticulum membrane"/>
    <property type="evidence" value="ECO:0007669"/>
    <property type="project" value="UniProtKB-SubCell"/>
</dbReference>
<evidence type="ECO:0000259" key="8">
    <source>
        <dbReference type="PROSITE" id="PS50845"/>
    </source>
</evidence>
<reference evidence="9 10" key="1">
    <citation type="submission" date="2015-08" db="EMBL/GenBank/DDBJ databases">
        <title>The genome of the Asian arowana (Scleropages formosus).</title>
        <authorList>
            <person name="Tan M.H."/>
            <person name="Gan H.M."/>
            <person name="Croft L.J."/>
            <person name="Austin C.M."/>
        </authorList>
    </citation>
    <scope>NUCLEOTIDE SEQUENCE [LARGE SCALE GENOMIC DNA]</scope>
    <source>
        <strain evidence="9">Aro1</strain>
    </source>
</reference>
<dbReference type="AlphaFoldDB" id="A0A0P7U640"/>
<name>A0A0P7U640_SCLFO</name>
<evidence type="ECO:0000256" key="7">
    <source>
        <dbReference type="SAM" id="MobiDB-lite"/>
    </source>
</evidence>
<dbReference type="Proteomes" id="UP000034805">
    <property type="component" value="Unassembled WGS sequence"/>
</dbReference>
<evidence type="ECO:0000313" key="9">
    <source>
        <dbReference type="EMBL" id="KPP62958.1"/>
    </source>
</evidence>
<evidence type="ECO:0000256" key="4">
    <source>
        <dbReference type="ARBA" id="ARBA00022989"/>
    </source>
</evidence>
<protein>
    <recommendedName>
        <fullName evidence="6">Reticulon</fullName>
    </recommendedName>
</protein>
<dbReference type="GO" id="GO:0043005">
    <property type="term" value="C:neuron projection"/>
    <property type="evidence" value="ECO:0007669"/>
    <property type="project" value="TreeGrafter"/>
</dbReference>
<dbReference type="Pfam" id="PF02453">
    <property type="entry name" value="Reticulon"/>
    <property type="match status" value="1"/>
</dbReference>
<evidence type="ECO:0000313" key="10">
    <source>
        <dbReference type="Proteomes" id="UP000034805"/>
    </source>
</evidence>
<dbReference type="PROSITE" id="PS50845">
    <property type="entry name" value="RETICULON"/>
    <property type="match status" value="1"/>
</dbReference>
<evidence type="ECO:0000256" key="3">
    <source>
        <dbReference type="ARBA" id="ARBA00022824"/>
    </source>
</evidence>
<dbReference type="PANTHER" id="PTHR45799">
    <property type="entry name" value="RETICULON-LIKE PROTEIN"/>
    <property type="match status" value="1"/>
</dbReference>
<proteinExistence type="predicted"/>
<keyword evidence="5 6" id="KW-0472">Membrane</keyword>
<feature type="compositionally biased region" description="Polar residues" evidence="7">
    <location>
        <begin position="155"/>
        <end position="164"/>
    </location>
</feature>
<gene>
    <name evidence="9" type="ORF">Z043_118817</name>
</gene>
<comment type="caution">
    <text evidence="9">The sequence shown here is derived from an EMBL/GenBank/DDBJ whole genome shotgun (WGS) entry which is preliminary data.</text>
</comment>
<evidence type="ECO:0000256" key="6">
    <source>
        <dbReference type="RuleBase" id="RU210713"/>
    </source>
</evidence>
<evidence type="ECO:0000256" key="5">
    <source>
        <dbReference type="ARBA" id="ARBA00023136"/>
    </source>
</evidence>
<keyword evidence="4 6" id="KW-1133">Transmembrane helix</keyword>
<dbReference type="PANTHER" id="PTHR45799:SF6">
    <property type="entry name" value="RETICULON"/>
    <property type="match status" value="1"/>
</dbReference>
<dbReference type="STRING" id="113540.ENSSFOP00015057332"/>
<accession>A0A0P7U640</accession>
<dbReference type="GO" id="GO:0071787">
    <property type="term" value="P:endoplasmic reticulum tubular network formation"/>
    <property type="evidence" value="ECO:0007669"/>
    <property type="project" value="TreeGrafter"/>
</dbReference>
<keyword evidence="2 6" id="KW-0812">Transmembrane</keyword>
<dbReference type="InterPro" id="IPR046964">
    <property type="entry name" value="RTN1-4"/>
</dbReference>
<keyword evidence="3" id="KW-0256">Endoplasmic reticulum</keyword>
<evidence type="ECO:0000256" key="2">
    <source>
        <dbReference type="ARBA" id="ARBA00022692"/>
    </source>
</evidence>
<comment type="caution">
    <text evidence="6">Lacks conserved residue(s) required for the propagation of feature annotation.</text>
</comment>
<dbReference type="GO" id="GO:0007420">
    <property type="term" value="P:brain development"/>
    <property type="evidence" value="ECO:0007669"/>
    <property type="project" value="TreeGrafter"/>
</dbReference>
<dbReference type="Gene3D" id="1.20.5.2480">
    <property type="match status" value="1"/>
</dbReference>
<feature type="region of interest" description="Disordered" evidence="7">
    <location>
        <begin position="155"/>
        <end position="174"/>
    </location>
</feature>
<sequence length="235" mass="26426">MVRDLVYWREPKKSGVVFGVSLLVLLSLATFSVISVVSYLLLALLCVTIAFRTYKSVVQAVQKSDEGHPFKALLDKDIGIPTETFRKHTDVCLSRVNRALKQMRRLFLVEDLVDSLKVCRRSGPEGVAETPVGKRALGGSGVSVRARAPCFSVRVRSTQSPEQRSSVREGKGAKWLPRPSCDCERATRALNVAIAESKEAFSPDRVRMLRMEHEREARGLRWQRPAPLRPHRFGR</sequence>
<organism evidence="9 10">
    <name type="scientific">Scleropages formosus</name>
    <name type="common">Asian bonytongue</name>
    <name type="synonym">Osteoglossum formosum</name>
    <dbReference type="NCBI Taxonomy" id="113540"/>
    <lineage>
        <taxon>Eukaryota</taxon>
        <taxon>Metazoa</taxon>
        <taxon>Chordata</taxon>
        <taxon>Craniata</taxon>
        <taxon>Vertebrata</taxon>
        <taxon>Euteleostomi</taxon>
        <taxon>Actinopterygii</taxon>
        <taxon>Neopterygii</taxon>
        <taxon>Teleostei</taxon>
        <taxon>Osteoglossocephala</taxon>
        <taxon>Osteoglossomorpha</taxon>
        <taxon>Osteoglossiformes</taxon>
        <taxon>Osteoglossidae</taxon>
        <taxon>Scleropages</taxon>
    </lineage>
</organism>
<comment type="subcellular location">
    <subcellularLocation>
        <location evidence="1">Endoplasmic reticulum membrane</location>
        <topology evidence="1">Multi-pass membrane protein</topology>
    </subcellularLocation>
</comment>
<feature type="domain" description="Reticulon" evidence="8">
    <location>
        <begin position="2"/>
        <end position="118"/>
    </location>
</feature>
<dbReference type="GO" id="GO:0014069">
    <property type="term" value="C:postsynaptic density"/>
    <property type="evidence" value="ECO:0007669"/>
    <property type="project" value="TreeGrafter"/>
</dbReference>
<dbReference type="GO" id="GO:0030182">
    <property type="term" value="P:neuron differentiation"/>
    <property type="evidence" value="ECO:0007669"/>
    <property type="project" value="TreeGrafter"/>
</dbReference>
<dbReference type="InterPro" id="IPR003388">
    <property type="entry name" value="Reticulon"/>
</dbReference>
<feature type="transmembrane region" description="Helical" evidence="6">
    <location>
        <begin position="20"/>
        <end position="51"/>
    </location>
</feature>
<dbReference type="EMBL" id="JARO02008251">
    <property type="protein sequence ID" value="KPP62958.1"/>
    <property type="molecule type" value="Genomic_DNA"/>
</dbReference>